<dbReference type="InterPro" id="IPR011990">
    <property type="entry name" value="TPR-like_helical_dom_sf"/>
</dbReference>
<keyword evidence="5" id="KW-0998">Cell outer membrane</keyword>
<name>A0ABT8WY25_9FLAO</name>
<evidence type="ECO:0000313" key="8">
    <source>
        <dbReference type="EMBL" id="MDO5986532.1"/>
    </source>
</evidence>
<evidence type="ECO:0000256" key="5">
    <source>
        <dbReference type="ARBA" id="ARBA00023237"/>
    </source>
</evidence>
<keyword evidence="3" id="KW-0732">Signal</keyword>
<dbReference type="CDD" id="cd08977">
    <property type="entry name" value="SusD"/>
    <property type="match status" value="1"/>
</dbReference>
<gene>
    <name evidence="8" type="ORF">Q4Q39_03845</name>
</gene>
<organism evidence="8 9">
    <name type="scientific">Flavivirga amylovorans</name>
    <dbReference type="NCBI Taxonomy" id="870486"/>
    <lineage>
        <taxon>Bacteria</taxon>
        <taxon>Pseudomonadati</taxon>
        <taxon>Bacteroidota</taxon>
        <taxon>Flavobacteriia</taxon>
        <taxon>Flavobacteriales</taxon>
        <taxon>Flavobacteriaceae</taxon>
        <taxon>Flavivirga</taxon>
    </lineage>
</organism>
<evidence type="ECO:0000256" key="2">
    <source>
        <dbReference type="ARBA" id="ARBA00006275"/>
    </source>
</evidence>
<keyword evidence="4" id="KW-0472">Membrane</keyword>
<dbReference type="SUPFAM" id="SSF48452">
    <property type="entry name" value="TPR-like"/>
    <property type="match status" value="1"/>
</dbReference>
<dbReference type="InterPro" id="IPR012944">
    <property type="entry name" value="SusD_RagB_dom"/>
</dbReference>
<evidence type="ECO:0000256" key="4">
    <source>
        <dbReference type="ARBA" id="ARBA00023136"/>
    </source>
</evidence>
<feature type="domain" description="RagB/SusD" evidence="6">
    <location>
        <begin position="330"/>
        <end position="475"/>
    </location>
</feature>
<dbReference type="InterPro" id="IPR033985">
    <property type="entry name" value="SusD-like_N"/>
</dbReference>
<evidence type="ECO:0000313" key="9">
    <source>
        <dbReference type="Proteomes" id="UP001176891"/>
    </source>
</evidence>
<sequence length="475" mass="53540">MRFKYRDTALYQCFFILTFRRCNLLYLTILIGCLTACTDFVEIDLPKNQLSGESIFEDALETESAIHGVYYQMRTSGLVSGDDLNVAMGVYTDELDFYKLDQGEALENYQNHTVESNDLIVTNLWNSAYTQIYTVNAIIAGVESSTGLTTEDKGKFTGEALFVRSYLHLLLVELFGDIPYITGIDYVDNKDVTRMPRALVYNYIIADLNLAVDLLSDEDMSGERVRPYAAVAEAVLARAYLYTQQWGLAEAMAGRVITKFGALEPDLNKVFLKEASGTIWQFKPNADGKNTNEGTRFIFTTGSPFDIAMSSLLFDAFEPGDLRQSSWLKNVSNTANTQTWYHAFKYKEHSNTDSSVEYSVQLRLAEQYLIRAESRAHLGNTSGAQADINAVRNRAGLNNTTAITLNELLDAILQERRVELFTEQGHRWFDLKRMGKAAEVLGPIKPNWKDTHILLPIPDTELTLNPNLLPQNDGY</sequence>
<comment type="subcellular location">
    <subcellularLocation>
        <location evidence="1">Cell outer membrane</location>
    </subcellularLocation>
</comment>
<dbReference type="EMBL" id="JAUOEM010000001">
    <property type="protein sequence ID" value="MDO5986532.1"/>
    <property type="molecule type" value="Genomic_DNA"/>
</dbReference>
<dbReference type="Proteomes" id="UP001176891">
    <property type="component" value="Unassembled WGS sequence"/>
</dbReference>
<accession>A0ABT8WY25</accession>
<protein>
    <submittedName>
        <fullName evidence="8">RagB/SusD family nutrient uptake outer membrane protein</fullName>
    </submittedName>
</protein>
<dbReference type="Pfam" id="PF07980">
    <property type="entry name" value="SusD_RagB"/>
    <property type="match status" value="1"/>
</dbReference>
<feature type="domain" description="SusD-like N-terminal" evidence="7">
    <location>
        <begin position="109"/>
        <end position="241"/>
    </location>
</feature>
<dbReference type="Gene3D" id="1.25.40.390">
    <property type="match status" value="1"/>
</dbReference>
<dbReference type="RefSeq" id="WP_303281047.1">
    <property type="nucleotide sequence ID" value="NZ_BAABCZ010000016.1"/>
</dbReference>
<evidence type="ECO:0000256" key="3">
    <source>
        <dbReference type="ARBA" id="ARBA00022729"/>
    </source>
</evidence>
<comment type="similarity">
    <text evidence="2">Belongs to the SusD family.</text>
</comment>
<comment type="caution">
    <text evidence="8">The sequence shown here is derived from an EMBL/GenBank/DDBJ whole genome shotgun (WGS) entry which is preliminary data.</text>
</comment>
<evidence type="ECO:0000259" key="7">
    <source>
        <dbReference type="Pfam" id="PF14322"/>
    </source>
</evidence>
<evidence type="ECO:0000259" key="6">
    <source>
        <dbReference type="Pfam" id="PF07980"/>
    </source>
</evidence>
<keyword evidence="9" id="KW-1185">Reference proteome</keyword>
<dbReference type="Pfam" id="PF14322">
    <property type="entry name" value="SusD-like_3"/>
    <property type="match status" value="1"/>
</dbReference>
<reference evidence="8" key="1">
    <citation type="submission" date="2023-07" db="EMBL/GenBank/DDBJ databases">
        <title>Two novel species in the genus Flavivirga.</title>
        <authorList>
            <person name="Kwon K."/>
        </authorList>
    </citation>
    <scope>NUCLEOTIDE SEQUENCE</scope>
    <source>
        <strain evidence="8">KACC 14157</strain>
    </source>
</reference>
<evidence type="ECO:0000256" key="1">
    <source>
        <dbReference type="ARBA" id="ARBA00004442"/>
    </source>
</evidence>
<dbReference type="PROSITE" id="PS51257">
    <property type="entry name" value="PROKAR_LIPOPROTEIN"/>
    <property type="match status" value="1"/>
</dbReference>
<proteinExistence type="inferred from homology"/>